<dbReference type="Pfam" id="PF01467">
    <property type="entry name" value="CTP_transf_like"/>
    <property type="match status" value="1"/>
</dbReference>
<gene>
    <name evidence="5" type="ORF">Trichorick_00275</name>
</gene>
<keyword evidence="6" id="KW-1185">Reference proteome</keyword>
<keyword evidence="3" id="KW-0472">Membrane</keyword>
<evidence type="ECO:0000256" key="1">
    <source>
        <dbReference type="ARBA" id="ARBA00022679"/>
    </source>
</evidence>
<protein>
    <submittedName>
        <fullName evidence="5">Glycerol-3-phosphate cytidylyltransferase</fullName>
    </submittedName>
</protein>
<accession>A0ABZ0USA5</accession>
<dbReference type="PANTHER" id="PTHR43793:SF1">
    <property type="entry name" value="FAD SYNTHASE"/>
    <property type="match status" value="1"/>
</dbReference>
<dbReference type="InterPro" id="IPR004821">
    <property type="entry name" value="Cyt_trans-like"/>
</dbReference>
<keyword evidence="2 5" id="KW-0548">Nucleotidyltransferase</keyword>
<sequence length="196" mass="22161">MLIIRYLKVFFCNIVIFTMLPMLQACSSYIVKDDMPAKIISYHKRSVHECSGNHSIVLVGGCFDLLHYGHLQFLRKARAQGDYLIVALEPDETILNYKKRHPIHNQQQRAENLSGLRFVDEVIVLPVLKGFDDYNQLVQDICPTVIAVTQNDPQIVNKQLQAQVVGAKVIEVIDVLASQTENTTLSNTAIINKLLD</sequence>
<dbReference type="PROSITE" id="PS51257">
    <property type="entry name" value="PROKAR_LIPOPROTEIN"/>
    <property type="match status" value="1"/>
</dbReference>
<dbReference type="InterPro" id="IPR014729">
    <property type="entry name" value="Rossmann-like_a/b/a_fold"/>
</dbReference>
<dbReference type="PANTHER" id="PTHR43793">
    <property type="entry name" value="FAD SYNTHASE"/>
    <property type="match status" value="1"/>
</dbReference>
<dbReference type="GO" id="GO:0016779">
    <property type="term" value="F:nucleotidyltransferase activity"/>
    <property type="evidence" value="ECO:0007669"/>
    <property type="project" value="UniProtKB-KW"/>
</dbReference>
<feature type="transmembrane region" description="Helical" evidence="3">
    <location>
        <begin position="6"/>
        <end position="31"/>
    </location>
</feature>
<dbReference type="Gene3D" id="3.40.50.620">
    <property type="entry name" value="HUPs"/>
    <property type="match status" value="1"/>
</dbReference>
<feature type="domain" description="Cytidyltransferase-like" evidence="4">
    <location>
        <begin position="58"/>
        <end position="125"/>
    </location>
</feature>
<evidence type="ECO:0000313" key="6">
    <source>
        <dbReference type="Proteomes" id="UP001326613"/>
    </source>
</evidence>
<dbReference type="Proteomes" id="UP001326613">
    <property type="component" value="Chromosome"/>
</dbReference>
<dbReference type="SUPFAM" id="SSF52374">
    <property type="entry name" value="Nucleotidylyl transferase"/>
    <property type="match status" value="1"/>
</dbReference>
<reference evidence="5 6" key="1">
    <citation type="submission" date="2022-10" db="EMBL/GenBank/DDBJ databases">
        <title>Host association and intracellularity evolved multiple times independently in the Rickettsiales.</title>
        <authorList>
            <person name="Castelli M."/>
            <person name="Nardi T."/>
            <person name="Gammuto L."/>
            <person name="Bellinzona G."/>
            <person name="Sabaneyeva E."/>
            <person name="Potekhin A."/>
            <person name="Serra V."/>
            <person name="Petroni G."/>
            <person name="Sassera D."/>
        </authorList>
    </citation>
    <scope>NUCLEOTIDE SEQUENCE [LARGE SCALE GENOMIC DNA]</scope>
    <source>
        <strain evidence="5 6">Kr 154-4</strain>
    </source>
</reference>
<organism evidence="5 6">
    <name type="scientific">Candidatus Trichorickettsia mobilis</name>
    <dbReference type="NCBI Taxonomy" id="1346319"/>
    <lineage>
        <taxon>Bacteria</taxon>
        <taxon>Pseudomonadati</taxon>
        <taxon>Pseudomonadota</taxon>
        <taxon>Alphaproteobacteria</taxon>
        <taxon>Rickettsiales</taxon>
        <taxon>Rickettsiaceae</taxon>
        <taxon>Rickettsieae</taxon>
        <taxon>Candidatus Trichorickettsia</taxon>
    </lineage>
</organism>
<keyword evidence="1" id="KW-0808">Transferase</keyword>
<dbReference type="InterPro" id="IPR050385">
    <property type="entry name" value="Archaeal_FAD_synthase"/>
</dbReference>
<name>A0ABZ0USA5_9RICK</name>
<evidence type="ECO:0000313" key="5">
    <source>
        <dbReference type="EMBL" id="WPY00401.1"/>
    </source>
</evidence>
<dbReference type="NCBIfam" id="TIGR00125">
    <property type="entry name" value="cyt_tran_rel"/>
    <property type="match status" value="1"/>
</dbReference>
<dbReference type="EMBL" id="CP112932">
    <property type="protein sequence ID" value="WPY00401.1"/>
    <property type="molecule type" value="Genomic_DNA"/>
</dbReference>
<keyword evidence="3" id="KW-1133">Transmembrane helix</keyword>
<evidence type="ECO:0000256" key="2">
    <source>
        <dbReference type="ARBA" id="ARBA00022695"/>
    </source>
</evidence>
<keyword evidence="3" id="KW-0812">Transmembrane</keyword>
<proteinExistence type="predicted"/>
<evidence type="ECO:0000256" key="3">
    <source>
        <dbReference type="SAM" id="Phobius"/>
    </source>
</evidence>
<evidence type="ECO:0000259" key="4">
    <source>
        <dbReference type="Pfam" id="PF01467"/>
    </source>
</evidence>